<organism evidence="1">
    <name type="scientific">Rhizophora mucronata</name>
    <name type="common">Asiatic mangrove</name>
    <dbReference type="NCBI Taxonomy" id="61149"/>
    <lineage>
        <taxon>Eukaryota</taxon>
        <taxon>Viridiplantae</taxon>
        <taxon>Streptophyta</taxon>
        <taxon>Embryophyta</taxon>
        <taxon>Tracheophyta</taxon>
        <taxon>Spermatophyta</taxon>
        <taxon>Magnoliopsida</taxon>
        <taxon>eudicotyledons</taxon>
        <taxon>Gunneridae</taxon>
        <taxon>Pentapetalae</taxon>
        <taxon>rosids</taxon>
        <taxon>fabids</taxon>
        <taxon>Malpighiales</taxon>
        <taxon>Rhizophoraceae</taxon>
        <taxon>Rhizophora</taxon>
    </lineage>
</organism>
<proteinExistence type="predicted"/>
<sequence length="48" mass="5210">MAVALGGRSVTEAHLLANLLANLNEEYSVLFLIKAPFWVYLASDFIGA</sequence>
<dbReference type="EMBL" id="GGEC01060095">
    <property type="protein sequence ID" value="MBX40579.1"/>
    <property type="molecule type" value="Transcribed_RNA"/>
</dbReference>
<accession>A0A2P2NDP7</accession>
<dbReference type="AlphaFoldDB" id="A0A2P2NDP7"/>
<name>A0A2P2NDP7_RHIMU</name>
<reference evidence="1" key="1">
    <citation type="submission" date="2018-02" db="EMBL/GenBank/DDBJ databases">
        <title>Rhizophora mucronata_Transcriptome.</title>
        <authorList>
            <person name="Meera S.P."/>
            <person name="Sreeshan A."/>
            <person name="Augustine A."/>
        </authorList>
    </citation>
    <scope>NUCLEOTIDE SEQUENCE</scope>
    <source>
        <tissue evidence="1">Leaf</tissue>
    </source>
</reference>
<evidence type="ECO:0000313" key="1">
    <source>
        <dbReference type="EMBL" id="MBX40579.1"/>
    </source>
</evidence>
<protein>
    <submittedName>
        <fullName evidence="1">Uncharacterized protein</fullName>
    </submittedName>
</protein>